<accession>A0ABU6KKF9</accession>
<sequence>MENIEIVHFYYNDPDIEKIGELYCTIFLTDDYSLEDKENAIKNIKKHASYEGFIGLKAKDNKGNIIGFTYGYTSLPEQFYRGKITKQLSELEIKTWLFNCFEFVELAVNHSYKRLGIASKLHDILLENINRKTAVLTTGIENIPAISLYKKKGWEIIKKDAPIISEDNLQVIMGKVLN</sequence>
<keyword evidence="2" id="KW-0808">Transferase</keyword>
<comment type="caution">
    <text evidence="2">The sequence shown here is derived from an EMBL/GenBank/DDBJ whole genome shotgun (WGS) entry which is preliminary data.</text>
</comment>
<dbReference type="PROSITE" id="PS51186">
    <property type="entry name" value="GNAT"/>
    <property type="match status" value="1"/>
</dbReference>
<dbReference type="InterPro" id="IPR000182">
    <property type="entry name" value="GNAT_dom"/>
</dbReference>
<protein>
    <submittedName>
        <fullName evidence="2">GNAT family N-acetyltransferase</fullName>
        <ecNumber evidence="2">2.3.1.-</ecNumber>
    </submittedName>
</protein>
<proteinExistence type="predicted"/>
<dbReference type="SUPFAM" id="SSF55729">
    <property type="entry name" value="Acyl-CoA N-acyltransferases (Nat)"/>
    <property type="match status" value="1"/>
</dbReference>
<organism evidence="2 3">
    <name type="scientific">Virgibacillus tibetensis</name>
    <dbReference type="NCBI Taxonomy" id="3042313"/>
    <lineage>
        <taxon>Bacteria</taxon>
        <taxon>Bacillati</taxon>
        <taxon>Bacillota</taxon>
        <taxon>Bacilli</taxon>
        <taxon>Bacillales</taxon>
        <taxon>Bacillaceae</taxon>
        <taxon>Virgibacillus</taxon>
    </lineage>
</organism>
<dbReference type="EC" id="2.3.1.-" evidence="2"/>
<feature type="domain" description="N-acetyltransferase" evidence="1">
    <location>
        <begin position="6"/>
        <end position="178"/>
    </location>
</feature>
<dbReference type="Proteomes" id="UP001335737">
    <property type="component" value="Unassembled WGS sequence"/>
</dbReference>
<dbReference type="RefSeq" id="WP_327609327.1">
    <property type="nucleotide sequence ID" value="NZ_JARZFX010000019.1"/>
</dbReference>
<keyword evidence="2" id="KW-0012">Acyltransferase</keyword>
<dbReference type="Pfam" id="PF00583">
    <property type="entry name" value="Acetyltransf_1"/>
    <property type="match status" value="1"/>
</dbReference>
<evidence type="ECO:0000313" key="2">
    <source>
        <dbReference type="EMBL" id="MEC5425796.1"/>
    </source>
</evidence>
<dbReference type="GO" id="GO:0016746">
    <property type="term" value="F:acyltransferase activity"/>
    <property type="evidence" value="ECO:0007669"/>
    <property type="project" value="UniProtKB-KW"/>
</dbReference>
<dbReference type="Gene3D" id="3.40.630.30">
    <property type="match status" value="1"/>
</dbReference>
<name>A0ABU6KKF9_9BACI</name>
<keyword evidence="3" id="KW-1185">Reference proteome</keyword>
<dbReference type="InterPro" id="IPR016181">
    <property type="entry name" value="Acyl_CoA_acyltransferase"/>
</dbReference>
<dbReference type="EMBL" id="JARZFX010000019">
    <property type="protein sequence ID" value="MEC5425796.1"/>
    <property type="molecule type" value="Genomic_DNA"/>
</dbReference>
<evidence type="ECO:0000313" key="3">
    <source>
        <dbReference type="Proteomes" id="UP001335737"/>
    </source>
</evidence>
<reference evidence="2 3" key="1">
    <citation type="journal article" date="2024" name="Int. J. Syst. Evol. Microbiol.">
        <title>Virgibacillus tibetensis sp. nov., isolated from salt lake on the Tibetan Plateau of China.</title>
        <authorList>
            <person name="Phurbu D."/>
            <person name="Liu Z.-X."/>
            <person name="Wang R."/>
            <person name="Zheng Y.-Y."/>
            <person name="Liu H.-C."/>
            <person name="Zhou Y.-G."/>
            <person name="Yu Y.-J."/>
            <person name="Li A.-H."/>
        </authorList>
    </citation>
    <scope>NUCLEOTIDE SEQUENCE [LARGE SCALE GENOMIC DNA]</scope>
    <source>
        <strain evidence="2 3">C22-A2</strain>
    </source>
</reference>
<gene>
    <name evidence="2" type="ORF">QGM71_20220</name>
</gene>
<evidence type="ECO:0000259" key="1">
    <source>
        <dbReference type="PROSITE" id="PS51186"/>
    </source>
</evidence>